<sequence>MWGKGLLTGMGITWKHCFGKKETVQYPEEKLPMSERFRGGQLIVDQDKCIGCKMCSISCPNEAISIDVSVDENKKRHLEKYIHHSGRCMYCNLCLEACPVKCLTWDKNYENAVYFKKDTEYDCIKIKQQEVKEDE</sequence>
<evidence type="ECO:0000256" key="3">
    <source>
        <dbReference type="ARBA" id="ARBA00023004"/>
    </source>
</evidence>
<keyword evidence="2" id="KW-0479">Metal-binding</keyword>
<evidence type="ECO:0000313" key="7">
    <source>
        <dbReference type="Proteomes" id="UP001243623"/>
    </source>
</evidence>
<dbReference type="AlphaFoldDB" id="A0A9Y2ERQ3"/>
<dbReference type="GO" id="GO:0051539">
    <property type="term" value="F:4 iron, 4 sulfur cluster binding"/>
    <property type="evidence" value="ECO:0007669"/>
    <property type="project" value="UniProtKB-KW"/>
</dbReference>
<keyword evidence="4" id="KW-0411">Iron-sulfur</keyword>
<dbReference type="KEGG" id="sgbi:P3F81_09100"/>
<reference evidence="6" key="1">
    <citation type="submission" date="2023-03" db="EMBL/GenBank/DDBJ databases">
        <title>Selenobaculum gbiensis gen. nov. sp. nov., a new bacterium isolated from the gut microbiota of IBD patient.</title>
        <authorList>
            <person name="Yeo S."/>
            <person name="Park H."/>
            <person name="Huh C.S."/>
        </authorList>
    </citation>
    <scope>NUCLEOTIDE SEQUENCE</scope>
    <source>
        <strain evidence="6">ICN-92133</strain>
    </source>
</reference>
<dbReference type="InterPro" id="IPR010226">
    <property type="entry name" value="NADH_quinone_OxRdtase_chainI"/>
</dbReference>
<feature type="domain" description="4Fe-4S ferredoxin-type" evidence="5">
    <location>
        <begin position="40"/>
        <end position="69"/>
    </location>
</feature>
<dbReference type="PROSITE" id="PS51379">
    <property type="entry name" value="4FE4S_FER_2"/>
    <property type="match status" value="2"/>
</dbReference>
<dbReference type="Pfam" id="PF12838">
    <property type="entry name" value="Fer4_7"/>
    <property type="match status" value="1"/>
</dbReference>
<dbReference type="Gene3D" id="3.30.70.3270">
    <property type="match status" value="1"/>
</dbReference>
<evidence type="ECO:0000313" key="6">
    <source>
        <dbReference type="EMBL" id="WIW70053.1"/>
    </source>
</evidence>
<gene>
    <name evidence="6" type="ORF">P3F81_09100</name>
</gene>
<evidence type="ECO:0000259" key="5">
    <source>
        <dbReference type="PROSITE" id="PS51379"/>
    </source>
</evidence>
<dbReference type="GO" id="GO:0016651">
    <property type="term" value="F:oxidoreductase activity, acting on NAD(P)H"/>
    <property type="evidence" value="ECO:0007669"/>
    <property type="project" value="InterPro"/>
</dbReference>
<dbReference type="SUPFAM" id="SSF54862">
    <property type="entry name" value="4Fe-4S ferredoxins"/>
    <property type="match status" value="1"/>
</dbReference>
<evidence type="ECO:0000256" key="4">
    <source>
        <dbReference type="ARBA" id="ARBA00023014"/>
    </source>
</evidence>
<dbReference type="GO" id="GO:0046872">
    <property type="term" value="F:metal ion binding"/>
    <property type="evidence" value="ECO:0007669"/>
    <property type="project" value="UniProtKB-KW"/>
</dbReference>
<dbReference type="RefSeq" id="WP_147670404.1">
    <property type="nucleotide sequence ID" value="NZ_CP120678.1"/>
</dbReference>
<dbReference type="GO" id="GO:0016020">
    <property type="term" value="C:membrane"/>
    <property type="evidence" value="ECO:0007669"/>
    <property type="project" value="InterPro"/>
</dbReference>
<organism evidence="6 7">
    <name type="scientific">Selenobaculum gibii</name>
    <dbReference type="NCBI Taxonomy" id="3054208"/>
    <lineage>
        <taxon>Bacteria</taxon>
        <taxon>Bacillati</taxon>
        <taxon>Bacillota</taxon>
        <taxon>Negativicutes</taxon>
        <taxon>Selenomonadales</taxon>
        <taxon>Selenomonadaceae</taxon>
        <taxon>Selenobaculum</taxon>
    </lineage>
</organism>
<proteinExistence type="predicted"/>
<dbReference type="InterPro" id="IPR017900">
    <property type="entry name" value="4Fe4S_Fe_S_CS"/>
</dbReference>
<dbReference type="InterPro" id="IPR017896">
    <property type="entry name" value="4Fe4S_Fe-S-bd"/>
</dbReference>
<dbReference type="PROSITE" id="PS00198">
    <property type="entry name" value="4FE4S_FER_1"/>
    <property type="match status" value="2"/>
</dbReference>
<dbReference type="PANTHER" id="PTHR10849">
    <property type="entry name" value="NADH DEHYDROGENASE UBIQUINONE IRON-SULFUR PROTEIN 8, MITOCHONDRIAL"/>
    <property type="match status" value="1"/>
</dbReference>
<evidence type="ECO:0000256" key="2">
    <source>
        <dbReference type="ARBA" id="ARBA00022723"/>
    </source>
</evidence>
<dbReference type="Proteomes" id="UP001243623">
    <property type="component" value="Chromosome"/>
</dbReference>
<keyword evidence="3" id="KW-0408">Iron</keyword>
<keyword evidence="1" id="KW-0004">4Fe-4S</keyword>
<feature type="domain" description="4Fe-4S ferredoxin-type" evidence="5">
    <location>
        <begin position="79"/>
        <end position="108"/>
    </location>
</feature>
<accession>A0A9Y2ERQ3</accession>
<name>A0A9Y2ERQ3_9FIRM</name>
<protein>
    <submittedName>
        <fullName evidence="6">NADH-quinone oxidoreductase subunit I</fullName>
    </submittedName>
</protein>
<dbReference type="EMBL" id="CP120678">
    <property type="protein sequence ID" value="WIW70053.1"/>
    <property type="molecule type" value="Genomic_DNA"/>
</dbReference>
<keyword evidence="7" id="KW-1185">Reference proteome</keyword>
<evidence type="ECO:0000256" key="1">
    <source>
        <dbReference type="ARBA" id="ARBA00022485"/>
    </source>
</evidence>